<dbReference type="Proteomes" id="UP000305709">
    <property type="component" value="Unassembled WGS sequence"/>
</dbReference>
<accession>A0A5C4NLT5</accession>
<gene>
    <name evidence="1" type="ORF">FHG71_02480</name>
</gene>
<dbReference type="EMBL" id="VDFV01000002">
    <property type="protein sequence ID" value="TNC74086.1"/>
    <property type="molecule type" value="Genomic_DNA"/>
</dbReference>
<protein>
    <submittedName>
        <fullName evidence="1">Uncharacterized protein</fullName>
    </submittedName>
</protein>
<comment type="caution">
    <text evidence="1">The sequence shown here is derived from an EMBL/GenBank/DDBJ whole genome shotgun (WGS) entry which is preliminary data.</text>
</comment>
<evidence type="ECO:0000313" key="2">
    <source>
        <dbReference type="Proteomes" id="UP000305709"/>
    </source>
</evidence>
<proteinExistence type="predicted"/>
<organism evidence="1 2">
    <name type="scientific">Rubellimicrobium roseum</name>
    <dbReference type="NCBI Taxonomy" id="687525"/>
    <lineage>
        <taxon>Bacteria</taxon>
        <taxon>Pseudomonadati</taxon>
        <taxon>Pseudomonadota</taxon>
        <taxon>Alphaproteobacteria</taxon>
        <taxon>Rhodobacterales</taxon>
        <taxon>Roseobacteraceae</taxon>
        <taxon>Rubellimicrobium</taxon>
    </lineage>
</organism>
<dbReference type="RefSeq" id="WP_139080049.1">
    <property type="nucleotide sequence ID" value="NZ_VDFV01000002.1"/>
</dbReference>
<reference evidence="1 2" key="1">
    <citation type="submission" date="2019-06" db="EMBL/GenBank/DDBJ databases">
        <authorList>
            <person name="Jiang L."/>
        </authorList>
    </citation>
    <scope>NUCLEOTIDE SEQUENCE [LARGE SCALE GENOMIC DNA]</scope>
    <source>
        <strain evidence="1 2">YIM 48858</strain>
    </source>
</reference>
<evidence type="ECO:0000313" key="1">
    <source>
        <dbReference type="EMBL" id="TNC74086.1"/>
    </source>
</evidence>
<keyword evidence="2" id="KW-1185">Reference proteome</keyword>
<sequence>MVGRPALTVVPGGMAEPIEGRTVWLILDDRSLDPAVAACAARATDLAAGMDAALRDRFGAGAGDRHGAMQGSLPEAIAFPPLVAVTFHYGTRDVAAVMVSSLVGNDLRGLVTETFFGLRPGTCAAPSACGL</sequence>
<name>A0A5C4NLT5_9RHOB</name>
<dbReference type="AlphaFoldDB" id="A0A5C4NLT5"/>